<evidence type="ECO:0000256" key="4">
    <source>
        <dbReference type="ARBA" id="ARBA00022833"/>
    </source>
</evidence>
<organism evidence="5 6">
    <name type="scientific">Pontibaca salina</name>
    <dbReference type="NCBI Taxonomy" id="2795731"/>
    <lineage>
        <taxon>Bacteria</taxon>
        <taxon>Pseudomonadati</taxon>
        <taxon>Pseudomonadota</taxon>
        <taxon>Alphaproteobacteria</taxon>
        <taxon>Rhodobacterales</taxon>
        <taxon>Roseobacteraceae</taxon>
        <taxon>Pontibaca</taxon>
    </lineage>
</organism>
<dbReference type="InterPro" id="IPR013785">
    <property type="entry name" value="Aldolase_TIM"/>
</dbReference>
<keyword evidence="4" id="KW-0862">Zinc</keyword>
<proteinExistence type="predicted"/>
<evidence type="ECO:0000313" key="6">
    <source>
        <dbReference type="Proteomes" id="UP000613255"/>
    </source>
</evidence>
<evidence type="ECO:0000256" key="1">
    <source>
        <dbReference type="ARBA" id="ARBA00001947"/>
    </source>
</evidence>
<dbReference type="Proteomes" id="UP000613255">
    <property type="component" value="Unassembled WGS sequence"/>
</dbReference>
<evidence type="ECO:0000256" key="3">
    <source>
        <dbReference type="ARBA" id="ARBA00022723"/>
    </source>
</evidence>
<keyword evidence="2" id="KW-0808">Transferase</keyword>
<comment type="cofactor">
    <cofactor evidence="1">
        <name>Zn(2+)</name>
        <dbReference type="ChEBI" id="CHEBI:29105"/>
    </cofactor>
</comment>
<evidence type="ECO:0000313" key="5">
    <source>
        <dbReference type="EMBL" id="MBI6629998.1"/>
    </source>
</evidence>
<gene>
    <name evidence="5" type="ORF">JAO82_08885</name>
</gene>
<dbReference type="RefSeq" id="WP_198686027.1">
    <property type="nucleotide sequence ID" value="NZ_JAEIJD010000006.1"/>
</dbReference>
<keyword evidence="6" id="KW-1185">Reference proteome</keyword>
<dbReference type="GO" id="GO:0043720">
    <property type="term" value="F:3-keto-5-aminohexanoate cleavage activity"/>
    <property type="evidence" value="ECO:0007669"/>
    <property type="project" value="InterPro"/>
</dbReference>
<dbReference type="PANTHER" id="PTHR37418:SF2">
    <property type="entry name" value="3-KETO-5-AMINOHEXANOATE CLEAVAGE ENZYME"/>
    <property type="match status" value="1"/>
</dbReference>
<dbReference type="InterPro" id="IPR008567">
    <property type="entry name" value="BKACE"/>
</dbReference>
<accession>A0A934M0Q9</accession>
<dbReference type="Pfam" id="PF05853">
    <property type="entry name" value="BKACE"/>
    <property type="match status" value="1"/>
</dbReference>
<keyword evidence="3" id="KW-0479">Metal-binding</keyword>
<protein>
    <submittedName>
        <fullName evidence="5">3-keto-5-aminohexanoate cleavage protein</fullName>
    </submittedName>
</protein>
<dbReference type="PANTHER" id="PTHR37418">
    <property type="entry name" value="3-KETO-5-AMINOHEXANOATE CLEAVAGE ENZYME-RELATED"/>
    <property type="match status" value="1"/>
</dbReference>
<evidence type="ECO:0000256" key="2">
    <source>
        <dbReference type="ARBA" id="ARBA00022679"/>
    </source>
</evidence>
<dbReference type="EMBL" id="JAEIJD010000006">
    <property type="protein sequence ID" value="MBI6629998.1"/>
    <property type="molecule type" value="Genomic_DNA"/>
</dbReference>
<dbReference type="Gene3D" id="3.20.20.70">
    <property type="entry name" value="Aldolase class I"/>
    <property type="match status" value="1"/>
</dbReference>
<sequence length="305" mass="32777">MPLNMNKEVFITCAVTGSGATQDRSPNVPRSPEQIAESAIAAAKAGAAVVHCHVRDPDTGAPSRDPDLYREVTERIRESDTDVVLNLTAGMGGDMVFGPTEQPLPLNDGDTDMIGASERVAHVADCRPEICTLDCGTMNFAEADYVMTNTPGMLQAMGQMMTEMGVKPEIEAFDTGHLWYAKQLVADGVLEEPALVQLCMGVPWGAPDDLNTFMAMVNNVPSGWTFSAFAIGRNQMAYVAAAVLAGGNVRVGLEDNLWLEKGVLAENWQLVERAGTIIENMGARVIGPDEVRSRLNLTKRAPAIQ</sequence>
<comment type="caution">
    <text evidence="5">The sequence shown here is derived from an EMBL/GenBank/DDBJ whole genome shotgun (WGS) entry which is preliminary data.</text>
</comment>
<reference evidence="5" key="1">
    <citation type="submission" date="2020-12" db="EMBL/GenBank/DDBJ databases">
        <title>Pontibaca salina gen. nov., sp. nov., isolated from marine sediment.</title>
        <authorList>
            <person name="Bo J."/>
            <person name="Wang S."/>
            <person name="Song X."/>
            <person name="Du Z."/>
        </authorList>
    </citation>
    <scope>NUCLEOTIDE SEQUENCE</scope>
    <source>
        <strain evidence="5">S1109L</strain>
    </source>
</reference>
<name>A0A934M0Q9_9RHOB</name>
<dbReference type="AlphaFoldDB" id="A0A934M0Q9"/>
<dbReference type="GO" id="GO:0046872">
    <property type="term" value="F:metal ion binding"/>
    <property type="evidence" value="ECO:0007669"/>
    <property type="project" value="UniProtKB-KW"/>
</dbReference>